<feature type="domain" description="Phospholipase D N-terminal" evidence="2">
    <location>
        <begin position="46"/>
        <end position="133"/>
    </location>
</feature>
<dbReference type="PROSITE" id="PS51318">
    <property type="entry name" value="TAT"/>
    <property type="match status" value="1"/>
</dbReference>
<dbReference type="Gene3D" id="3.60.21.70">
    <property type="entry name" value="PhoD-like phosphatase"/>
    <property type="match status" value="1"/>
</dbReference>
<dbReference type="PANTHER" id="PTHR43606">
    <property type="entry name" value="PHOSPHATASE, PUTATIVE (AFU_ORTHOLOGUE AFUA_6G08710)-RELATED"/>
    <property type="match status" value="1"/>
</dbReference>
<feature type="domain" description="PhoD-like phosphatase metallophosphatase" evidence="1">
    <location>
        <begin position="144"/>
        <end position="522"/>
    </location>
</feature>
<dbReference type="InterPro" id="IPR032093">
    <property type="entry name" value="PhoD_N"/>
</dbReference>
<evidence type="ECO:0000313" key="3">
    <source>
        <dbReference type="EMBL" id="QFI62505.1"/>
    </source>
</evidence>
<dbReference type="RefSeq" id="WP_151885040.1">
    <property type="nucleotide sequence ID" value="NZ_CP032228.1"/>
</dbReference>
<evidence type="ECO:0000259" key="1">
    <source>
        <dbReference type="Pfam" id="PF09423"/>
    </source>
</evidence>
<name>A0A5P6N8Z2_9SPHN</name>
<evidence type="ECO:0000313" key="4">
    <source>
        <dbReference type="Proteomes" id="UP000325385"/>
    </source>
</evidence>
<dbReference type="GeneID" id="69696426"/>
<organism evidence="3 4">
    <name type="scientific">Qipengyuania flava</name>
    <dbReference type="NCBI Taxonomy" id="192812"/>
    <lineage>
        <taxon>Bacteria</taxon>
        <taxon>Pseudomonadati</taxon>
        <taxon>Pseudomonadota</taxon>
        <taxon>Alphaproteobacteria</taxon>
        <taxon>Sphingomonadales</taxon>
        <taxon>Erythrobacteraceae</taxon>
        <taxon>Qipengyuania</taxon>
    </lineage>
</organism>
<dbReference type="PANTHER" id="PTHR43606:SF2">
    <property type="entry name" value="ALKALINE PHOSPHATASE FAMILY PROTEIN (AFU_ORTHOLOGUE AFUA_5G03860)"/>
    <property type="match status" value="1"/>
</dbReference>
<dbReference type="Pfam" id="PF16655">
    <property type="entry name" value="PhoD_N"/>
    <property type="match status" value="1"/>
</dbReference>
<dbReference type="AlphaFoldDB" id="A0A5P6N8Z2"/>
<dbReference type="InterPro" id="IPR052900">
    <property type="entry name" value="Phospholipid_Metab_Enz"/>
</dbReference>
<reference evidence="4" key="1">
    <citation type="submission" date="2018-09" db="EMBL/GenBank/DDBJ databases">
        <title>Nocardia yunnanensis sp. nov., an actinomycete isolated from a soil sample.</title>
        <authorList>
            <person name="Zhang J."/>
        </authorList>
    </citation>
    <scope>NUCLEOTIDE SEQUENCE [LARGE SCALE GENOMIC DNA]</scope>
    <source>
        <strain evidence="4">21-3</strain>
    </source>
</reference>
<dbReference type="EMBL" id="CP032228">
    <property type="protein sequence ID" value="QFI62505.1"/>
    <property type="molecule type" value="Genomic_DNA"/>
</dbReference>
<accession>A0A5P6N8Z2</accession>
<dbReference type="SUPFAM" id="SSF56300">
    <property type="entry name" value="Metallo-dependent phosphatases"/>
    <property type="match status" value="1"/>
</dbReference>
<gene>
    <name evidence="3" type="ORF">D0Y83_03880</name>
</gene>
<sequence length="553" mass="60502">MFATEPPAAAPLSALDRRTLLKGGILGLGVAGAPLAAQPGGAGFSHGVASGEPAADRVLLWTRFVGTQDTKLEFAVSETLDFSRVAAGGSITARPDNDWCCKAWAEGLEPGRWYYYRFTASDGSHSDIGRTKTLPVGKTDKFRMAVFSCSNIGFGWFNAYAHAAADGDFDCALHLGDYFYEYGPGTYPATERAQPGRVLFPAHEIVTLADYRTRYATYRRDPDLRRLHQLYPMIAGWDDHESTNDSWEGGAQNHQRESEGEWSVRKAAAIKAYREWMPVSDDDWATYEVGDLATLFRLETRLTARAEQFSYGDILAGKTDPEAAMAALVAFRDGDYRDGSRELLGMKQQAWLADGLRRSAGAGKPWQVLVQQVLMGNLNTAPKLAEGLPEDLADYIRQRIIAGAMASRAELPLNMDAWDGYPAARDRVFEAALDANANLVSLAGDTHNAWAFDLDHAGEKVGVEFGVQGVTSPGLESYASYLPLDVLERETVAHNRQLKWMDGSRRGYMAVELTPQAATSEFRFLSSVREKGAGVSATHRVSARAGSRMLDVG</sequence>
<dbReference type="InterPro" id="IPR018946">
    <property type="entry name" value="PhoD-like_MPP"/>
</dbReference>
<dbReference type="Gene3D" id="2.60.40.380">
    <property type="entry name" value="Purple acid phosphatase-like, N-terminal"/>
    <property type="match status" value="1"/>
</dbReference>
<dbReference type="Pfam" id="PF09423">
    <property type="entry name" value="PhoD"/>
    <property type="match status" value="1"/>
</dbReference>
<dbReference type="CDD" id="cd07389">
    <property type="entry name" value="MPP_PhoD"/>
    <property type="match status" value="1"/>
</dbReference>
<evidence type="ECO:0000259" key="2">
    <source>
        <dbReference type="Pfam" id="PF16655"/>
    </source>
</evidence>
<proteinExistence type="predicted"/>
<dbReference type="InterPro" id="IPR006311">
    <property type="entry name" value="TAT_signal"/>
</dbReference>
<dbReference type="InterPro" id="IPR029052">
    <property type="entry name" value="Metallo-depent_PP-like"/>
</dbReference>
<dbReference type="Proteomes" id="UP000325385">
    <property type="component" value="Chromosome"/>
</dbReference>
<protein>
    <submittedName>
        <fullName evidence="3">Alkaline phosphatase</fullName>
    </submittedName>
</protein>
<dbReference type="InterPro" id="IPR038607">
    <property type="entry name" value="PhoD-like_sf"/>
</dbReference>